<dbReference type="CDD" id="cd07007">
    <property type="entry name" value="cupin_CapF-like_C"/>
    <property type="match status" value="1"/>
</dbReference>
<feature type="domain" description="NAD-dependent epimerase/dehydratase" evidence="1">
    <location>
        <begin position="4"/>
        <end position="188"/>
    </location>
</feature>
<dbReference type="RefSeq" id="WP_228353677.1">
    <property type="nucleotide sequence ID" value="NZ_JACEGA010000001.1"/>
</dbReference>
<dbReference type="PANTHER" id="PTHR43245:SF55">
    <property type="entry name" value="NAD(P)-BINDING DOMAIN-CONTAINING PROTEIN"/>
    <property type="match status" value="1"/>
</dbReference>
<comment type="caution">
    <text evidence="3">The sequence shown here is derived from an EMBL/GenBank/DDBJ whole genome shotgun (WGS) entry which is preliminary data.</text>
</comment>
<dbReference type="Pfam" id="PF14667">
    <property type="entry name" value="Polysacc_synt_C"/>
    <property type="match status" value="1"/>
</dbReference>
<dbReference type="Pfam" id="PF01370">
    <property type="entry name" value="Epimerase"/>
    <property type="match status" value="1"/>
</dbReference>
<dbReference type="Gene3D" id="3.40.50.720">
    <property type="entry name" value="NAD(P)-binding Rossmann-like Domain"/>
    <property type="match status" value="1"/>
</dbReference>
<dbReference type="PANTHER" id="PTHR43245">
    <property type="entry name" value="BIFUNCTIONAL POLYMYXIN RESISTANCE PROTEIN ARNA"/>
    <property type="match status" value="1"/>
</dbReference>
<dbReference type="Gene3D" id="2.60.120.10">
    <property type="entry name" value="Jelly Rolls"/>
    <property type="match status" value="1"/>
</dbReference>
<sequence length="371" mass="42434">MKLLVTGAKGFLGKNLITQLQNRKCGTIFTYDLDSDPVKLEEYLEQCDFVYHLAGVNRPQKEEEFMEGNCGFTAMLLQSLTKMHKKIPVLMTSSIQAERNNPYGSSKRAAEEKLFAYERETGGKALVYRLPNVFGKWSRPNYNSAIATFCYNIARDLPIVVNDPSTILSLVYIDDVVDEIILALEGKEHRRDGYCYVDTVYSATLGKIVALLYSFKESRSKLALPYVKDELERKLYSTYVSFLPEDQFCYSLNMNRDERGSFTELFRTAECGQLSVNITKPGITKGNHWHHSKCEKFIVVQGKAVVELRRIDCEEILRYHVTGDKIEVIDIPVGYTHSIQNIGDGDLVTVMWANEGYQPEQPDTYYEPVRR</sequence>
<evidence type="ECO:0000313" key="3">
    <source>
        <dbReference type="EMBL" id="MBB2184081.1"/>
    </source>
</evidence>
<dbReference type="SUPFAM" id="SSF51735">
    <property type="entry name" value="NAD(P)-binding Rossmann-fold domains"/>
    <property type="match status" value="1"/>
</dbReference>
<proteinExistence type="predicted"/>
<dbReference type="CDD" id="cd05261">
    <property type="entry name" value="CAPF_like_SDR_e"/>
    <property type="match status" value="1"/>
</dbReference>
<dbReference type="InterPro" id="IPR014710">
    <property type="entry name" value="RmlC-like_jellyroll"/>
</dbReference>
<dbReference type="AlphaFoldDB" id="A0A839K5Y7"/>
<dbReference type="InterPro" id="IPR011051">
    <property type="entry name" value="RmlC_Cupin_sf"/>
</dbReference>
<name>A0A839K5Y7_9FIRM</name>
<dbReference type="InterPro" id="IPR029303">
    <property type="entry name" value="CapF_C"/>
</dbReference>
<accession>A0A839K5Y7</accession>
<dbReference type="InterPro" id="IPR001509">
    <property type="entry name" value="Epimerase_deHydtase"/>
</dbReference>
<reference evidence="3 4" key="1">
    <citation type="submission" date="2020-07" db="EMBL/GenBank/DDBJ databases">
        <title>Characterization and genome sequencing of isolate MD1, a novel member within the family Lachnospiraceae.</title>
        <authorList>
            <person name="Rettenmaier R."/>
            <person name="Di Bello L."/>
            <person name="Zinser C."/>
            <person name="Scheitz K."/>
            <person name="Liebl W."/>
            <person name="Zverlov V."/>
        </authorList>
    </citation>
    <scope>NUCLEOTIDE SEQUENCE [LARGE SCALE GENOMIC DNA]</scope>
    <source>
        <strain evidence="3 4">MD1</strain>
    </source>
</reference>
<protein>
    <submittedName>
        <fullName evidence="3">Capsular polysaccharide biosynthesis protein CapF</fullName>
    </submittedName>
</protein>
<dbReference type="SUPFAM" id="SSF51182">
    <property type="entry name" value="RmlC-like cupins"/>
    <property type="match status" value="1"/>
</dbReference>
<feature type="domain" description="Capsular polysaccharide assembling protein CapF C-terminal" evidence="2">
    <location>
        <begin position="256"/>
        <end position="365"/>
    </location>
</feature>
<evidence type="ECO:0000259" key="1">
    <source>
        <dbReference type="Pfam" id="PF01370"/>
    </source>
</evidence>
<dbReference type="Proteomes" id="UP000574276">
    <property type="component" value="Unassembled WGS sequence"/>
</dbReference>
<organism evidence="3 4">
    <name type="scientific">Variimorphobacter saccharofermentans</name>
    <dbReference type="NCBI Taxonomy" id="2755051"/>
    <lineage>
        <taxon>Bacteria</taxon>
        <taxon>Bacillati</taxon>
        <taxon>Bacillota</taxon>
        <taxon>Clostridia</taxon>
        <taxon>Lachnospirales</taxon>
        <taxon>Lachnospiraceae</taxon>
        <taxon>Variimorphobacter</taxon>
    </lineage>
</organism>
<dbReference type="InterPro" id="IPR050177">
    <property type="entry name" value="Lipid_A_modif_metabolic_enz"/>
</dbReference>
<dbReference type="InterPro" id="IPR036291">
    <property type="entry name" value="NAD(P)-bd_dom_sf"/>
</dbReference>
<gene>
    <name evidence="3" type="ORF">H0486_14465</name>
</gene>
<keyword evidence="4" id="KW-1185">Reference proteome</keyword>
<evidence type="ECO:0000259" key="2">
    <source>
        <dbReference type="Pfam" id="PF14667"/>
    </source>
</evidence>
<evidence type="ECO:0000313" key="4">
    <source>
        <dbReference type="Proteomes" id="UP000574276"/>
    </source>
</evidence>
<dbReference type="EMBL" id="JACEGA010000001">
    <property type="protein sequence ID" value="MBB2184081.1"/>
    <property type="molecule type" value="Genomic_DNA"/>
</dbReference>